<accession>A0ABY4SNU1</accession>
<sequence length="67" mass="6949">MTPEAYRAALAELGLSQLAAGRWLGVSNKTAQNYATVGPSGPAARAIIMLLDMSPSARLKALAKPLP</sequence>
<reference evidence="1" key="1">
    <citation type="submission" date="2022-05" db="EMBL/GenBank/DDBJ databases">
        <title>Brevundimonas albigilva TT17 genome sequence.</title>
        <authorList>
            <person name="Lee K."/>
            <person name="Son H."/>
        </authorList>
    </citation>
    <scope>NUCLEOTIDE SEQUENCE</scope>
    <source>
        <strain evidence="1">TT17</strain>
    </source>
</reference>
<proteinExistence type="predicted"/>
<dbReference type="Proteomes" id="UP001055429">
    <property type="component" value="Chromosome"/>
</dbReference>
<protein>
    <recommendedName>
        <fullName evidence="3">DNA-binding protein</fullName>
    </recommendedName>
</protein>
<organism evidence="1 2">
    <name type="scientific">Brevundimonas albigilva</name>
    <dbReference type="NCBI Taxonomy" id="1312364"/>
    <lineage>
        <taxon>Bacteria</taxon>
        <taxon>Pseudomonadati</taxon>
        <taxon>Pseudomonadota</taxon>
        <taxon>Alphaproteobacteria</taxon>
        <taxon>Caulobacterales</taxon>
        <taxon>Caulobacteraceae</taxon>
        <taxon>Brevundimonas</taxon>
    </lineage>
</organism>
<evidence type="ECO:0008006" key="3">
    <source>
        <dbReference type="Google" id="ProtNLM"/>
    </source>
</evidence>
<dbReference type="EMBL" id="CP097649">
    <property type="protein sequence ID" value="URI15913.1"/>
    <property type="molecule type" value="Genomic_DNA"/>
</dbReference>
<name>A0ABY4SNU1_9CAUL</name>
<gene>
    <name evidence="1" type="ORF">M8231_02670</name>
</gene>
<keyword evidence="2" id="KW-1185">Reference proteome</keyword>
<evidence type="ECO:0000313" key="2">
    <source>
        <dbReference type="Proteomes" id="UP001055429"/>
    </source>
</evidence>
<dbReference type="RefSeq" id="WP_250202184.1">
    <property type="nucleotide sequence ID" value="NZ_CP097649.1"/>
</dbReference>
<evidence type="ECO:0000313" key="1">
    <source>
        <dbReference type="EMBL" id="URI15913.1"/>
    </source>
</evidence>